<gene>
    <name evidence="1" type="ORF">GCM10011573_39390</name>
</gene>
<sequence>MKKIKIFLAFIVMVLLVVGCGSKVTKADYTETDAETALNKGDDLEGKTVKIKVTALVPDSAFGYNIQTGEHLNFVSPENPKVKEGEELIVKITKVTSTMGSFIITYEKV</sequence>
<protein>
    <submittedName>
        <fullName evidence="1">Uncharacterized protein</fullName>
    </submittedName>
</protein>
<name>A0ABQ1PYC1_9ENTE</name>
<proteinExistence type="predicted"/>
<accession>A0ABQ1PYC1</accession>
<evidence type="ECO:0000313" key="1">
    <source>
        <dbReference type="EMBL" id="GGD06098.1"/>
    </source>
</evidence>
<reference evidence="2" key="1">
    <citation type="journal article" date="2019" name="Int. J. Syst. Evol. Microbiol.">
        <title>The Global Catalogue of Microorganisms (GCM) 10K type strain sequencing project: providing services to taxonomists for standard genome sequencing and annotation.</title>
        <authorList>
            <consortium name="The Broad Institute Genomics Platform"/>
            <consortium name="The Broad Institute Genome Sequencing Center for Infectious Disease"/>
            <person name="Wu L."/>
            <person name="Ma J."/>
        </authorList>
    </citation>
    <scope>NUCLEOTIDE SEQUENCE [LARGE SCALE GENOMIC DNA]</scope>
    <source>
        <strain evidence="2">CGMCC 1.15942</strain>
    </source>
</reference>
<organism evidence="1 2">
    <name type="scientific">Enterococcus wangshanyuanii</name>
    <dbReference type="NCBI Taxonomy" id="2005703"/>
    <lineage>
        <taxon>Bacteria</taxon>
        <taxon>Bacillati</taxon>
        <taxon>Bacillota</taxon>
        <taxon>Bacilli</taxon>
        <taxon>Lactobacillales</taxon>
        <taxon>Enterococcaceae</taxon>
        <taxon>Enterococcus</taxon>
    </lineage>
</organism>
<dbReference type="EMBL" id="BMKI01000034">
    <property type="protein sequence ID" value="GGD06098.1"/>
    <property type="molecule type" value="Genomic_DNA"/>
</dbReference>
<comment type="caution">
    <text evidence="1">The sequence shown here is derived from an EMBL/GenBank/DDBJ whole genome shotgun (WGS) entry which is preliminary data.</text>
</comment>
<dbReference type="RefSeq" id="WP_088269970.1">
    <property type="nucleotide sequence ID" value="NZ_BMKI01000034.1"/>
</dbReference>
<keyword evidence="2" id="KW-1185">Reference proteome</keyword>
<dbReference type="Proteomes" id="UP000630615">
    <property type="component" value="Unassembled WGS sequence"/>
</dbReference>
<dbReference type="PROSITE" id="PS51257">
    <property type="entry name" value="PROKAR_LIPOPROTEIN"/>
    <property type="match status" value="1"/>
</dbReference>
<evidence type="ECO:0000313" key="2">
    <source>
        <dbReference type="Proteomes" id="UP000630615"/>
    </source>
</evidence>